<reference evidence="1 2" key="1">
    <citation type="submission" date="2014-10" db="EMBL/GenBank/DDBJ databases">
        <title>Draft genome of the hookworm Ancylostoma caninum.</title>
        <authorList>
            <person name="Mitreva M."/>
        </authorList>
    </citation>
    <scope>NUCLEOTIDE SEQUENCE [LARGE SCALE GENOMIC DNA]</scope>
    <source>
        <strain evidence="1 2">Baltimore</strain>
    </source>
</reference>
<gene>
    <name evidence="1" type="ORF">ANCCAN_29492</name>
</gene>
<evidence type="ECO:0000313" key="1">
    <source>
        <dbReference type="EMBL" id="RCN24805.1"/>
    </source>
</evidence>
<dbReference type="Proteomes" id="UP000252519">
    <property type="component" value="Unassembled WGS sequence"/>
</dbReference>
<evidence type="ECO:0000313" key="2">
    <source>
        <dbReference type="Proteomes" id="UP000252519"/>
    </source>
</evidence>
<dbReference type="OrthoDB" id="447953at2759"/>
<keyword evidence="2" id="KW-1185">Reference proteome</keyword>
<dbReference type="EMBL" id="JOJR01016551">
    <property type="protein sequence ID" value="RCN24805.1"/>
    <property type="molecule type" value="Genomic_DNA"/>
</dbReference>
<sequence>MRIAEIERADFVVIKNIFEQNFQNCSLKWLAAERDRLREYIIKTLPDGESVCKTVEDEIKSAVTAEQGEYKAIYGSSIATQTDVSYPAITSVAPLEEALASQYGDMRESVFTVENLPIAVEESVFIPGDAPASDSERKDVNVQTRISLRSMDRMVAIEDIVEGSTVLVIWNDRHNAYMLFRWVTAVHSVMH</sequence>
<proteinExistence type="predicted"/>
<name>A0A368F1K9_ANCCA</name>
<comment type="caution">
    <text evidence="1">The sequence shown here is derived from an EMBL/GenBank/DDBJ whole genome shotgun (WGS) entry which is preliminary data.</text>
</comment>
<organism evidence="1 2">
    <name type="scientific">Ancylostoma caninum</name>
    <name type="common">Dog hookworm</name>
    <dbReference type="NCBI Taxonomy" id="29170"/>
    <lineage>
        <taxon>Eukaryota</taxon>
        <taxon>Metazoa</taxon>
        <taxon>Ecdysozoa</taxon>
        <taxon>Nematoda</taxon>
        <taxon>Chromadorea</taxon>
        <taxon>Rhabditida</taxon>
        <taxon>Rhabditina</taxon>
        <taxon>Rhabditomorpha</taxon>
        <taxon>Strongyloidea</taxon>
        <taxon>Ancylostomatidae</taxon>
        <taxon>Ancylostomatinae</taxon>
        <taxon>Ancylostoma</taxon>
    </lineage>
</organism>
<protein>
    <submittedName>
        <fullName evidence="1">Uncharacterized protein</fullName>
    </submittedName>
</protein>
<accession>A0A368F1K9</accession>
<dbReference type="AlphaFoldDB" id="A0A368F1K9"/>